<proteinExistence type="predicted"/>
<keyword evidence="2" id="KW-1133">Transmembrane helix</keyword>
<organism evidence="3 4">
    <name type="scientific">Nesidiocoris tenuis</name>
    <dbReference type="NCBI Taxonomy" id="355587"/>
    <lineage>
        <taxon>Eukaryota</taxon>
        <taxon>Metazoa</taxon>
        <taxon>Ecdysozoa</taxon>
        <taxon>Arthropoda</taxon>
        <taxon>Hexapoda</taxon>
        <taxon>Insecta</taxon>
        <taxon>Pterygota</taxon>
        <taxon>Neoptera</taxon>
        <taxon>Paraneoptera</taxon>
        <taxon>Hemiptera</taxon>
        <taxon>Heteroptera</taxon>
        <taxon>Panheteroptera</taxon>
        <taxon>Cimicomorpha</taxon>
        <taxon>Miridae</taxon>
        <taxon>Dicyphina</taxon>
        <taxon>Nesidiocoris</taxon>
    </lineage>
</organism>
<name>A0ABN7B9C3_9HEMI</name>
<evidence type="ECO:0000313" key="3">
    <source>
        <dbReference type="EMBL" id="BET00992.1"/>
    </source>
</evidence>
<evidence type="ECO:0000256" key="1">
    <source>
        <dbReference type="SAM" id="MobiDB-lite"/>
    </source>
</evidence>
<feature type="transmembrane region" description="Helical" evidence="2">
    <location>
        <begin position="233"/>
        <end position="258"/>
    </location>
</feature>
<feature type="transmembrane region" description="Helical" evidence="2">
    <location>
        <begin position="310"/>
        <end position="328"/>
    </location>
</feature>
<evidence type="ECO:0000313" key="4">
    <source>
        <dbReference type="Proteomes" id="UP001307889"/>
    </source>
</evidence>
<dbReference type="EMBL" id="AP028920">
    <property type="protein sequence ID" value="BET00992.1"/>
    <property type="molecule type" value="Genomic_DNA"/>
</dbReference>
<feature type="compositionally biased region" description="Basic and acidic residues" evidence="1">
    <location>
        <begin position="191"/>
        <end position="205"/>
    </location>
</feature>
<feature type="transmembrane region" description="Helical" evidence="2">
    <location>
        <begin position="270"/>
        <end position="290"/>
    </location>
</feature>
<reference evidence="3 4" key="1">
    <citation type="submission" date="2023-09" db="EMBL/GenBank/DDBJ databases">
        <title>Nesidiocoris tenuis whole genome shotgun sequence.</title>
        <authorList>
            <person name="Shibata T."/>
            <person name="Shimoda M."/>
            <person name="Kobayashi T."/>
            <person name="Uehara T."/>
        </authorList>
    </citation>
    <scope>NUCLEOTIDE SEQUENCE [LARGE SCALE GENOMIC DNA]</scope>
    <source>
        <strain evidence="3 4">Japan</strain>
    </source>
</reference>
<feature type="region of interest" description="Disordered" evidence="1">
    <location>
        <begin position="191"/>
        <end position="214"/>
    </location>
</feature>
<evidence type="ECO:0000256" key="2">
    <source>
        <dbReference type="SAM" id="Phobius"/>
    </source>
</evidence>
<dbReference type="Proteomes" id="UP001307889">
    <property type="component" value="Chromosome 12"/>
</dbReference>
<sequence length="335" mass="38629">MTELPAIALKLYPVYPPSTNLPQTTLEAFMRSIVNRDLSYKFCPEPIGVEPCLDLTSKSKKLRRSFQGLFCYGESYCVAATDIRFNNMIPIFILSHLDNSPYLSSPWHFCNEDFVRCDSFGSVLSTSAVTGLVEPADGCPMDVGALNLTMTRFIYSELPTRVGKSSSVKPTASKMKYVAPTKKYPCKRDEPFRKLRPESSNDSPRRMVTSKNGTDSLPEDCRSCVRYYWLRKFTMLFTPIVGTFSVPMQIWLIVILYYRIVRQFECWLRVQFLQILLHFTGVLWNCVFIICDYHPHKELMFLACMNLFNQFLLFVVSILSFFLAKYCIESRMTAL</sequence>
<keyword evidence="2" id="KW-0472">Membrane</keyword>
<keyword evidence="4" id="KW-1185">Reference proteome</keyword>
<gene>
    <name evidence="3" type="ORF">NTJ_13808</name>
</gene>
<keyword evidence="2" id="KW-0812">Transmembrane</keyword>
<accession>A0ABN7B9C3</accession>
<protein>
    <submittedName>
        <fullName evidence="3">Uncharacterized protein</fullName>
    </submittedName>
</protein>